<dbReference type="Proteomes" id="UP001501323">
    <property type="component" value="Unassembled WGS sequence"/>
</dbReference>
<evidence type="ECO:0000313" key="3">
    <source>
        <dbReference type="Proteomes" id="UP001501323"/>
    </source>
</evidence>
<organism evidence="2 3">
    <name type="scientific">Luteimonas vadosa</name>
    <dbReference type="NCBI Taxonomy" id="1165507"/>
    <lineage>
        <taxon>Bacteria</taxon>
        <taxon>Pseudomonadati</taxon>
        <taxon>Pseudomonadota</taxon>
        <taxon>Gammaproteobacteria</taxon>
        <taxon>Lysobacterales</taxon>
        <taxon>Lysobacteraceae</taxon>
        <taxon>Luteimonas</taxon>
    </lineage>
</organism>
<keyword evidence="3" id="KW-1185">Reference proteome</keyword>
<sequence>MTTFPYKNVLLGALLAAGLPLAVVAADQPDPHNPSPRIAAQRAAMAPLAKLDGHWRGTATIVLPSGETRTLVQTERVGSFLDGSIKVIEGRGYDAEGNIDFNAFAIVSFDPAKQAYNFRSYAHGRSGDFKFKPTDDGFQWEIPAGPATIRYTATIADGHWREVGERIVPGQAPVRMVTLDLQRIADSDWPAAGAVPKE</sequence>
<comment type="caution">
    <text evidence="2">The sequence shown here is derived from an EMBL/GenBank/DDBJ whole genome shotgun (WGS) entry which is preliminary data.</text>
</comment>
<name>A0ABP9DUR7_9GAMM</name>
<dbReference type="EMBL" id="BAABJY010000001">
    <property type="protein sequence ID" value="GAA4854864.1"/>
    <property type="molecule type" value="Genomic_DNA"/>
</dbReference>
<evidence type="ECO:0008006" key="4">
    <source>
        <dbReference type="Google" id="ProtNLM"/>
    </source>
</evidence>
<protein>
    <recommendedName>
        <fullName evidence="4">DUF1579 domain-containing protein</fullName>
    </recommendedName>
</protein>
<evidence type="ECO:0000313" key="2">
    <source>
        <dbReference type="EMBL" id="GAA4854864.1"/>
    </source>
</evidence>
<evidence type="ECO:0000256" key="1">
    <source>
        <dbReference type="SAM" id="SignalP"/>
    </source>
</evidence>
<accession>A0ABP9DUR7</accession>
<dbReference type="RefSeq" id="WP_345293736.1">
    <property type="nucleotide sequence ID" value="NZ_BAABJY010000001.1"/>
</dbReference>
<keyword evidence="1" id="KW-0732">Signal</keyword>
<feature type="signal peptide" evidence="1">
    <location>
        <begin position="1"/>
        <end position="25"/>
    </location>
</feature>
<reference evidence="3" key="1">
    <citation type="journal article" date="2019" name="Int. J. Syst. Evol. Microbiol.">
        <title>The Global Catalogue of Microorganisms (GCM) 10K type strain sequencing project: providing services to taxonomists for standard genome sequencing and annotation.</title>
        <authorList>
            <consortium name="The Broad Institute Genomics Platform"/>
            <consortium name="The Broad Institute Genome Sequencing Center for Infectious Disease"/>
            <person name="Wu L."/>
            <person name="Ma J."/>
        </authorList>
    </citation>
    <scope>NUCLEOTIDE SEQUENCE [LARGE SCALE GENOMIC DNA]</scope>
    <source>
        <strain evidence="3">JCM 18392</strain>
    </source>
</reference>
<proteinExistence type="predicted"/>
<feature type="chain" id="PRO_5046848123" description="DUF1579 domain-containing protein" evidence="1">
    <location>
        <begin position="26"/>
        <end position="198"/>
    </location>
</feature>
<gene>
    <name evidence="2" type="ORF">GCM10023332_03050</name>
</gene>